<dbReference type="UniPathway" id="UPA00048">
    <property type="reaction ID" value="UER00072"/>
</dbReference>
<dbReference type="GO" id="GO:0000287">
    <property type="term" value="F:magnesium ion binding"/>
    <property type="evidence" value="ECO:0007669"/>
    <property type="project" value="InterPro"/>
</dbReference>
<dbReference type="PROSITE" id="PS50271">
    <property type="entry name" value="ZF_UBP"/>
    <property type="match status" value="1"/>
</dbReference>
<keyword evidence="8" id="KW-0028">Amino-acid biosynthesis</keyword>
<name>A0A6A1W7K3_9ROSI</name>
<comment type="caution">
    <text evidence="20">The sequence shown here is derived from an EMBL/GenBank/DDBJ whole genome shotgun (WGS) entry which is preliminary data.</text>
</comment>
<evidence type="ECO:0000256" key="14">
    <source>
        <dbReference type="ARBA" id="ARBA00023304"/>
    </source>
</evidence>
<keyword evidence="11" id="KW-0560">Oxidoreductase</keyword>
<dbReference type="Gene3D" id="3.30.40.10">
    <property type="entry name" value="Zinc/RING finger domain, C3HC4 (zinc finger)"/>
    <property type="match status" value="1"/>
</dbReference>
<evidence type="ECO:0000259" key="19">
    <source>
        <dbReference type="PROSITE" id="PS50271"/>
    </source>
</evidence>
<feature type="domain" description="UBP-type" evidence="19">
    <location>
        <begin position="538"/>
        <end position="642"/>
    </location>
</feature>
<dbReference type="GO" id="GO:0009098">
    <property type="term" value="P:L-leucine biosynthetic process"/>
    <property type="evidence" value="ECO:0007669"/>
    <property type="project" value="UniProtKB-UniPathway"/>
</dbReference>
<evidence type="ECO:0000256" key="15">
    <source>
        <dbReference type="PROSITE-ProRule" id="PRU00502"/>
    </source>
</evidence>
<comment type="cofactor">
    <cofactor evidence="2">
        <name>Mn(2+)</name>
        <dbReference type="ChEBI" id="CHEBI:29035"/>
    </cofactor>
</comment>
<evidence type="ECO:0000256" key="11">
    <source>
        <dbReference type="ARBA" id="ARBA00023002"/>
    </source>
</evidence>
<dbReference type="EC" id="1.1.1.85" evidence="6 16"/>
<dbReference type="PROSITE" id="PS00470">
    <property type="entry name" value="IDH_IMDH"/>
    <property type="match status" value="1"/>
</dbReference>
<dbReference type="NCBIfam" id="TIGR00169">
    <property type="entry name" value="leuB"/>
    <property type="match status" value="1"/>
</dbReference>
<dbReference type="GO" id="GO:0051287">
    <property type="term" value="F:NAD binding"/>
    <property type="evidence" value="ECO:0007669"/>
    <property type="project" value="InterPro"/>
</dbReference>
<dbReference type="PANTHER" id="PTHR42979:SF1">
    <property type="entry name" value="3-ISOPROPYLMALATE DEHYDROGENASE"/>
    <property type="match status" value="1"/>
</dbReference>
<evidence type="ECO:0000256" key="8">
    <source>
        <dbReference type="ARBA" id="ARBA00022605"/>
    </source>
</evidence>
<dbReference type="GO" id="GO:0008270">
    <property type="term" value="F:zinc ion binding"/>
    <property type="evidence" value="ECO:0007669"/>
    <property type="project" value="UniProtKB-KW"/>
</dbReference>
<keyword evidence="14 16" id="KW-0100">Branched-chain amino acid biosynthesis</keyword>
<dbReference type="InterPro" id="IPR024084">
    <property type="entry name" value="IsoPropMal-DH-like_dom"/>
</dbReference>
<keyword evidence="12 16" id="KW-0520">NAD</keyword>
<dbReference type="GO" id="GO:0003862">
    <property type="term" value="F:3-isopropylmalate dehydrogenase activity"/>
    <property type="evidence" value="ECO:0007669"/>
    <property type="project" value="UniProtKB-EC"/>
</dbReference>
<dbReference type="Pfam" id="PF00180">
    <property type="entry name" value="Iso_dh"/>
    <property type="match status" value="1"/>
</dbReference>
<organism evidence="20 21">
    <name type="scientific">Morella rubra</name>
    <name type="common">Chinese bayberry</name>
    <dbReference type="NCBI Taxonomy" id="262757"/>
    <lineage>
        <taxon>Eukaryota</taxon>
        <taxon>Viridiplantae</taxon>
        <taxon>Streptophyta</taxon>
        <taxon>Embryophyta</taxon>
        <taxon>Tracheophyta</taxon>
        <taxon>Spermatophyta</taxon>
        <taxon>Magnoliopsida</taxon>
        <taxon>eudicotyledons</taxon>
        <taxon>Gunneridae</taxon>
        <taxon>Pentapetalae</taxon>
        <taxon>rosids</taxon>
        <taxon>fabids</taxon>
        <taxon>Fagales</taxon>
        <taxon>Myricaceae</taxon>
        <taxon>Morella</taxon>
    </lineage>
</organism>
<dbReference type="InterPro" id="IPR011422">
    <property type="entry name" value="BRAP2/ETP1_RRM"/>
</dbReference>
<comment type="pathway">
    <text evidence="3 16">Amino-acid biosynthesis; L-leucine biosynthesis; L-leucine from 3-methyl-2-oxobutanoate: step 3/4.</text>
</comment>
<evidence type="ECO:0000256" key="4">
    <source>
        <dbReference type="ARBA" id="ARBA00007769"/>
    </source>
</evidence>
<evidence type="ECO:0000256" key="16">
    <source>
        <dbReference type="RuleBase" id="RU004445"/>
    </source>
</evidence>
<evidence type="ECO:0000313" key="21">
    <source>
        <dbReference type="Proteomes" id="UP000516437"/>
    </source>
</evidence>
<proteinExistence type="inferred from homology"/>
<evidence type="ECO:0000256" key="1">
    <source>
        <dbReference type="ARBA" id="ARBA00000624"/>
    </source>
</evidence>
<keyword evidence="7 16" id="KW-0432">Leucine biosynthesis</keyword>
<comment type="cofactor">
    <cofactor evidence="16">
        <name>Mg(2+)</name>
        <dbReference type="ChEBI" id="CHEBI:18420"/>
    </cofactor>
    <cofactor evidence="16">
        <name>Mn(2+)</name>
        <dbReference type="ChEBI" id="CHEBI:29035"/>
    </cofactor>
    <text evidence="16">Binds 1 Mg(2+) or Mn(2+) ion per subunit.</text>
</comment>
<evidence type="ECO:0000256" key="10">
    <source>
        <dbReference type="ARBA" id="ARBA00022842"/>
    </source>
</evidence>
<keyword evidence="13" id="KW-0464">Manganese</keyword>
<dbReference type="Pfam" id="PF07576">
    <property type="entry name" value="BRAP2"/>
    <property type="match status" value="1"/>
</dbReference>
<dbReference type="InterPro" id="IPR004429">
    <property type="entry name" value="Isopropylmalate_DH"/>
</dbReference>
<reference evidence="20 21" key="1">
    <citation type="journal article" date="2019" name="Plant Biotechnol. J.">
        <title>The red bayberry genome and genetic basis of sex determination.</title>
        <authorList>
            <person name="Jia H.M."/>
            <person name="Jia H.J."/>
            <person name="Cai Q.L."/>
            <person name="Wang Y."/>
            <person name="Zhao H.B."/>
            <person name="Yang W.F."/>
            <person name="Wang G.Y."/>
            <person name="Li Y.H."/>
            <person name="Zhan D.L."/>
            <person name="Shen Y.T."/>
            <person name="Niu Q.F."/>
            <person name="Chang L."/>
            <person name="Qiu J."/>
            <person name="Zhao L."/>
            <person name="Xie H.B."/>
            <person name="Fu W.Y."/>
            <person name="Jin J."/>
            <person name="Li X.W."/>
            <person name="Jiao Y."/>
            <person name="Zhou C.C."/>
            <person name="Tu T."/>
            <person name="Chai C.Y."/>
            <person name="Gao J.L."/>
            <person name="Fan L.J."/>
            <person name="van de Weg E."/>
            <person name="Wang J.Y."/>
            <person name="Gao Z.S."/>
        </authorList>
    </citation>
    <scope>NUCLEOTIDE SEQUENCE [LARGE SCALE GENOMIC DNA]</scope>
    <source>
        <tissue evidence="20">Leaves</tissue>
    </source>
</reference>
<keyword evidence="9 16" id="KW-0479">Metal-binding</keyword>
<dbReference type="SMART" id="SM00290">
    <property type="entry name" value="ZnF_UBP"/>
    <property type="match status" value="1"/>
</dbReference>
<dbReference type="EMBL" id="RXIC02000021">
    <property type="protein sequence ID" value="KAB1218760.1"/>
    <property type="molecule type" value="Genomic_DNA"/>
</dbReference>
<keyword evidence="15" id="KW-0862">Zinc</keyword>
<dbReference type="InterPro" id="IPR001607">
    <property type="entry name" value="Znf_UBP"/>
</dbReference>
<evidence type="ECO:0000256" key="6">
    <source>
        <dbReference type="ARBA" id="ARBA00013101"/>
    </source>
</evidence>
<comment type="similarity">
    <text evidence="4">Belongs to the isocitrate and isopropylmalate dehydrogenases family.</text>
</comment>
<dbReference type="SUPFAM" id="SSF53659">
    <property type="entry name" value="Isocitrate/Isopropylmalate dehydrogenase-like"/>
    <property type="match status" value="1"/>
</dbReference>
<comment type="subunit">
    <text evidence="5 16">Homodimer.</text>
</comment>
<keyword evidence="15" id="KW-0863">Zinc-finger</keyword>
<evidence type="ECO:0000256" key="13">
    <source>
        <dbReference type="ARBA" id="ARBA00023211"/>
    </source>
</evidence>
<dbReference type="Proteomes" id="UP000516437">
    <property type="component" value="Chromosome 3"/>
</dbReference>
<keyword evidence="10" id="KW-0460">Magnesium</keyword>
<evidence type="ECO:0000256" key="3">
    <source>
        <dbReference type="ARBA" id="ARBA00004762"/>
    </source>
</evidence>
<evidence type="ECO:0000256" key="2">
    <source>
        <dbReference type="ARBA" id="ARBA00001936"/>
    </source>
</evidence>
<dbReference type="SUPFAM" id="SSF57850">
    <property type="entry name" value="RING/U-box"/>
    <property type="match status" value="1"/>
</dbReference>
<feature type="region of interest" description="Disordered" evidence="18">
    <location>
        <begin position="809"/>
        <end position="829"/>
    </location>
</feature>
<evidence type="ECO:0000256" key="12">
    <source>
        <dbReference type="ARBA" id="ARBA00023027"/>
    </source>
</evidence>
<keyword evidence="21" id="KW-1185">Reference proteome</keyword>
<dbReference type="AlphaFoldDB" id="A0A6A1W7K3"/>
<dbReference type="FunFam" id="3.40.718.10:FF:000004">
    <property type="entry name" value="3-isopropylmalate dehydrogenase"/>
    <property type="match status" value="1"/>
</dbReference>
<dbReference type="OrthoDB" id="419183at2759"/>
<evidence type="ECO:0000256" key="17">
    <source>
        <dbReference type="SAM" id="Coils"/>
    </source>
</evidence>
<dbReference type="HAMAP" id="MF_01033">
    <property type="entry name" value="LeuB_type1"/>
    <property type="match status" value="1"/>
</dbReference>
<protein>
    <recommendedName>
        <fullName evidence="6 16">3-isopropylmalate dehydrogenase</fullName>
        <ecNumber evidence="6 16">1.1.1.85</ecNumber>
    </recommendedName>
</protein>
<evidence type="ECO:0000313" key="20">
    <source>
        <dbReference type="EMBL" id="KAB1218760.1"/>
    </source>
</evidence>
<gene>
    <name evidence="20" type="ORF">CJ030_MR3G026640</name>
</gene>
<comment type="catalytic activity">
    <reaction evidence="1 16">
        <text>(2R,3S)-3-isopropylmalate + NAD(+) = 4-methyl-2-oxopentanoate + CO2 + NADH</text>
        <dbReference type="Rhea" id="RHEA:32271"/>
        <dbReference type="ChEBI" id="CHEBI:16526"/>
        <dbReference type="ChEBI" id="CHEBI:17865"/>
        <dbReference type="ChEBI" id="CHEBI:35121"/>
        <dbReference type="ChEBI" id="CHEBI:57540"/>
        <dbReference type="ChEBI" id="CHEBI:57945"/>
        <dbReference type="EC" id="1.1.1.85"/>
    </reaction>
</comment>
<sequence>MAASLQLNSKAFRTHFQLASVPLSKKAPKSCRIRCAATTPSKRYTITLLPGDGIGPEVISVATNVLKFAGFLEGIEFKFQEMPVGGAALDLTGVPLPEETLSAAKQSDAVLLGAIGGYKWDKNEKHLKPETGLLQLRAGLKVFANLRPATVLPQLVDASTLKKEVAVGVDLMVVRELTGGIYFGKPRGFGTNENGEEIGFNTEVYATHEIDRIARVAFETARKRHGKLCSVDKANVLEASILWRNRVTAIASEYPDVELSHMYVDNAAMQLVRNPKQFDTIVTNNIFGDILSDEASMITGSIGMLPSASLGESGPGLFEPIHGSAPDIAGQDKANPLATVLSAAMLLKYGLEEEIAAKRIEAAVLDTLSRGYRTGDIYSDGNAFHFSSGNPRIEETRGVMHLYRDDAVSSSSSSASSSPELPVGRKPLVCVLGVPNYMTYADFCQFCGSFIRHISEMRIVRFVSVEVCRVLFTVDVQYTGSIEHAQASPASSNEQPTCPVCLAGWNFLVREVMLAERYSLKCHIMFLMMPFKESWIEFAARHLVAVDYLLNLDGSFLKHVANGDNYRCNCKNIEPSLLCLKRVGGLLKYKGGHAIIHWKETQHCYSLELETQRVWDYVGDNYVHRLIQSKTDGKLVELNAHCTHANEGCGSCESTDSGLSEALLNSKVEAIVNEYNELLATQLENQKLYFESLLQDIKEETEREISKAVDKAVSQKLQKMQAKLDRCVKEKEILDDLNENLLKNQEIWKAKIIEMEERGKKALKLKDDNIRDLEEQLRVLMVFLEADKTMEELSLSNEMKDGTVLPVPMESSSCSGTKEGMKVNYKGKS</sequence>
<evidence type="ECO:0000256" key="9">
    <source>
        <dbReference type="ARBA" id="ARBA00022723"/>
    </source>
</evidence>
<dbReference type="Pfam" id="PF02148">
    <property type="entry name" value="zf-UBP"/>
    <property type="match status" value="1"/>
</dbReference>
<evidence type="ECO:0000256" key="7">
    <source>
        <dbReference type="ARBA" id="ARBA00022430"/>
    </source>
</evidence>
<accession>A0A6A1W7K3</accession>
<dbReference type="InterPro" id="IPR019818">
    <property type="entry name" value="IsoCit/isopropylmalate_DH_CS"/>
</dbReference>
<dbReference type="InterPro" id="IPR013083">
    <property type="entry name" value="Znf_RING/FYVE/PHD"/>
</dbReference>
<feature type="coiled-coil region" evidence="17">
    <location>
        <begin position="717"/>
        <end position="758"/>
    </location>
</feature>
<dbReference type="SMART" id="SM01329">
    <property type="entry name" value="Iso_dh"/>
    <property type="match status" value="1"/>
</dbReference>
<dbReference type="PANTHER" id="PTHR42979">
    <property type="entry name" value="3-ISOPROPYLMALATE DEHYDROGENASE"/>
    <property type="match status" value="1"/>
</dbReference>
<evidence type="ECO:0000256" key="5">
    <source>
        <dbReference type="ARBA" id="ARBA00011738"/>
    </source>
</evidence>
<evidence type="ECO:0000256" key="18">
    <source>
        <dbReference type="SAM" id="MobiDB-lite"/>
    </source>
</evidence>
<dbReference type="Gene3D" id="3.40.718.10">
    <property type="entry name" value="Isopropylmalate Dehydrogenase"/>
    <property type="match status" value="1"/>
</dbReference>
<keyword evidence="17" id="KW-0175">Coiled coil</keyword>
<comment type="function">
    <text evidence="16">Catalyzes the oxidation of 3-carboxy-2-hydroxy-4-methylpentanoate (3-isopropylmalate) to 3-carboxy-4-methyl-2-oxopentanoate. The product decarboxylates to 4-methyl-2 oxopentanoate.</text>
</comment>